<dbReference type="Pfam" id="PF00822">
    <property type="entry name" value="PMP22_Claudin"/>
    <property type="match status" value="1"/>
</dbReference>
<dbReference type="GeneID" id="100205626"/>
<dbReference type="PANTHER" id="PTHR10671:SF108">
    <property type="entry name" value="CLAUDIN FAMILY PROTEIN-RELATED"/>
    <property type="match status" value="1"/>
</dbReference>
<keyword evidence="4 5" id="KW-0472">Membrane</keyword>
<comment type="subcellular location">
    <subcellularLocation>
        <location evidence="1">Membrane</location>
        <topology evidence="1">Multi-pass membrane protein</topology>
    </subcellularLocation>
</comment>
<dbReference type="OrthoDB" id="6140671at2759"/>
<dbReference type="KEGG" id="hmg:100205626"/>
<keyword evidence="3 5" id="KW-1133">Transmembrane helix</keyword>
<dbReference type="PANTHER" id="PTHR10671">
    <property type="entry name" value="EPITHELIAL MEMBRANE PROTEIN-RELATED"/>
    <property type="match status" value="1"/>
</dbReference>
<dbReference type="AlphaFoldDB" id="A0A0H5FMC6"/>
<evidence type="ECO:0000256" key="2">
    <source>
        <dbReference type="ARBA" id="ARBA00022692"/>
    </source>
</evidence>
<protein>
    <submittedName>
        <fullName evidence="6">Claudin-like 2</fullName>
    </submittedName>
</protein>
<dbReference type="RefSeq" id="XP_002158896.2">
    <property type="nucleotide sequence ID" value="XM_002158860.5"/>
</dbReference>
<name>A0A0H5FMC6_HYDVU</name>
<dbReference type="InterPro" id="IPR050579">
    <property type="entry name" value="PMP-22/EMP/MP20-like"/>
</dbReference>
<sequence length="182" mass="20588">MNMKVFNKLKNNISLQLCICLMTLVIDLIVTVTNSWAVREFNTLNNPGDTKERTVGLFIECTIFVSNKKECQSYTDTSDWLRCCRAMSIISCLLQFSAVILTLAIMLKPTKRFDLLAATCFCSGVCMLITIIVFAAMNHRTKHNFYKYGWSFIVSVIATLFSAVCGIYAISMMRVSESQPKK</sequence>
<evidence type="ECO:0000256" key="1">
    <source>
        <dbReference type="ARBA" id="ARBA00004141"/>
    </source>
</evidence>
<organism evidence="6">
    <name type="scientific">Hydra vulgaris</name>
    <name type="common">Hydra</name>
    <name type="synonym">Hydra attenuata</name>
    <dbReference type="NCBI Taxonomy" id="6087"/>
    <lineage>
        <taxon>Eukaryota</taxon>
        <taxon>Metazoa</taxon>
        <taxon>Cnidaria</taxon>
        <taxon>Hydrozoa</taxon>
        <taxon>Hydroidolina</taxon>
        <taxon>Anthoathecata</taxon>
        <taxon>Aplanulata</taxon>
        <taxon>Hydridae</taxon>
        <taxon>Hydra</taxon>
    </lineage>
</organism>
<evidence type="ECO:0000256" key="4">
    <source>
        <dbReference type="ARBA" id="ARBA00023136"/>
    </source>
</evidence>
<gene>
    <name evidence="6" type="primary">CLDNL2</name>
</gene>
<evidence type="ECO:0000256" key="5">
    <source>
        <dbReference type="SAM" id="Phobius"/>
    </source>
</evidence>
<feature type="transmembrane region" description="Helical" evidence="5">
    <location>
        <begin position="86"/>
        <end position="106"/>
    </location>
</feature>
<dbReference type="Gene3D" id="1.20.140.150">
    <property type="match status" value="1"/>
</dbReference>
<accession>A0A0H5FMC6</accession>
<feature type="transmembrane region" description="Helical" evidence="5">
    <location>
        <begin position="113"/>
        <end position="136"/>
    </location>
</feature>
<keyword evidence="2 5" id="KW-0812">Transmembrane</keyword>
<dbReference type="OMA" id="LFIECTI"/>
<feature type="transmembrane region" description="Helical" evidence="5">
    <location>
        <begin position="148"/>
        <end position="171"/>
    </location>
</feature>
<reference evidence="6" key="1">
    <citation type="submission" date="2015-06" db="EMBL/GenBank/DDBJ databases">
        <title>Multifunctionality and plasticity characterize epithelial cells in Hydra.</title>
        <authorList>
            <person name="Buzgariu W."/>
            <person name="Al Haddad S."/>
            <person name="Tomczyk S."/>
            <person name="Wenger Y."/>
            <person name="Galliot B."/>
        </authorList>
    </citation>
    <scope>NUCLEOTIDE SEQUENCE</scope>
    <source>
        <strain evidence="6">Jussy strain</strain>
        <tissue evidence="6">Whole organism</tissue>
    </source>
</reference>
<dbReference type="InterPro" id="IPR004031">
    <property type="entry name" value="PMP22/EMP/MP20/Claudin"/>
</dbReference>
<dbReference type="CTD" id="100205626"/>
<evidence type="ECO:0000313" key="6">
    <source>
        <dbReference type="EMBL" id="CRX73242.1"/>
    </source>
</evidence>
<dbReference type="EMBL" id="LN868223">
    <property type="protein sequence ID" value="CRX73242.1"/>
    <property type="molecule type" value="mRNA"/>
</dbReference>
<proteinExistence type="evidence at transcript level"/>
<evidence type="ECO:0000256" key="3">
    <source>
        <dbReference type="ARBA" id="ARBA00022989"/>
    </source>
</evidence>
<dbReference type="GO" id="GO:0005886">
    <property type="term" value="C:plasma membrane"/>
    <property type="evidence" value="ECO:0007669"/>
    <property type="project" value="TreeGrafter"/>
</dbReference>
<feature type="transmembrane region" description="Helical" evidence="5">
    <location>
        <begin position="12"/>
        <end position="37"/>
    </location>
</feature>